<evidence type="ECO:0000256" key="5">
    <source>
        <dbReference type="PROSITE-ProRule" id="PRU00309"/>
    </source>
</evidence>
<protein>
    <recommendedName>
        <fullName evidence="6">THAP-type domain-containing protein</fullName>
    </recommendedName>
</protein>
<dbReference type="InterPro" id="IPR006612">
    <property type="entry name" value="THAP_Znf"/>
</dbReference>
<dbReference type="PROSITE" id="PS50950">
    <property type="entry name" value="ZF_THAP"/>
    <property type="match status" value="1"/>
</dbReference>
<dbReference type="InterPro" id="IPR038441">
    <property type="entry name" value="THAP_Znf_sf"/>
</dbReference>
<evidence type="ECO:0000313" key="7">
    <source>
        <dbReference type="EMBL" id="KAF9407450.1"/>
    </source>
</evidence>
<keyword evidence="1" id="KW-0479">Metal-binding</keyword>
<organism evidence="7 8">
    <name type="scientific">Spodoptera exigua</name>
    <name type="common">Beet armyworm</name>
    <name type="synonym">Noctua fulgens</name>
    <dbReference type="NCBI Taxonomy" id="7107"/>
    <lineage>
        <taxon>Eukaryota</taxon>
        <taxon>Metazoa</taxon>
        <taxon>Ecdysozoa</taxon>
        <taxon>Arthropoda</taxon>
        <taxon>Hexapoda</taxon>
        <taxon>Insecta</taxon>
        <taxon>Pterygota</taxon>
        <taxon>Neoptera</taxon>
        <taxon>Endopterygota</taxon>
        <taxon>Lepidoptera</taxon>
        <taxon>Glossata</taxon>
        <taxon>Ditrysia</taxon>
        <taxon>Noctuoidea</taxon>
        <taxon>Noctuidae</taxon>
        <taxon>Amphipyrinae</taxon>
        <taxon>Spodoptera</taxon>
    </lineage>
</organism>
<accession>A0A835L0M7</accession>
<keyword evidence="4 5" id="KW-0238">DNA-binding</keyword>
<feature type="non-terminal residue" evidence="7">
    <location>
        <position position="99"/>
    </location>
</feature>
<feature type="non-terminal residue" evidence="7">
    <location>
        <position position="1"/>
    </location>
</feature>
<dbReference type="SUPFAM" id="SSF57716">
    <property type="entry name" value="Glucocorticoid receptor-like (DNA-binding domain)"/>
    <property type="match status" value="1"/>
</dbReference>
<sequence length="99" mass="11548">FPNDATRKEIWSRIIREQRKEPYFKPHKNTRVCSAHFCDNDVEISKSGLRRLKVSAIPRFETKVCENEELRPSTPAQSSQIEDIDVDISDLNSIFDTPR</sequence>
<evidence type="ECO:0000256" key="1">
    <source>
        <dbReference type="ARBA" id="ARBA00022723"/>
    </source>
</evidence>
<keyword evidence="8" id="KW-1185">Reference proteome</keyword>
<evidence type="ECO:0000259" key="6">
    <source>
        <dbReference type="PROSITE" id="PS50950"/>
    </source>
</evidence>
<dbReference type="EMBL" id="JACKWZ010000470">
    <property type="protein sequence ID" value="KAF9407450.1"/>
    <property type="molecule type" value="Genomic_DNA"/>
</dbReference>
<evidence type="ECO:0000313" key="8">
    <source>
        <dbReference type="Proteomes" id="UP000648187"/>
    </source>
</evidence>
<dbReference type="GO" id="GO:0003677">
    <property type="term" value="F:DNA binding"/>
    <property type="evidence" value="ECO:0007669"/>
    <property type="project" value="UniProtKB-UniRule"/>
</dbReference>
<evidence type="ECO:0000256" key="4">
    <source>
        <dbReference type="ARBA" id="ARBA00023125"/>
    </source>
</evidence>
<comment type="caution">
    <text evidence="7">The sequence shown here is derived from an EMBL/GenBank/DDBJ whole genome shotgun (WGS) entry which is preliminary data.</text>
</comment>
<proteinExistence type="predicted"/>
<reference evidence="7" key="1">
    <citation type="submission" date="2020-08" db="EMBL/GenBank/DDBJ databases">
        <title>Spodoptera exigua strain:BAW_Kor-Di-RS1 Genome sequencing and assembly.</title>
        <authorList>
            <person name="Kim J."/>
            <person name="Nam H.Y."/>
            <person name="Kwon M."/>
            <person name="Choi J.H."/>
            <person name="Cho S.R."/>
            <person name="Kim G.-H."/>
        </authorList>
    </citation>
    <scope>NUCLEOTIDE SEQUENCE</scope>
    <source>
        <strain evidence="7">BAW_Kor-Di-RS1</strain>
        <tissue evidence="7">Whole-body</tissue>
    </source>
</reference>
<gene>
    <name evidence="7" type="ORF">HW555_012528</name>
</gene>
<keyword evidence="2 5" id="KW-0863">Zinc-finger</keyword>
<feature type="domain" description="THAP-type" evidence="6">
    <location>
        <begin position="1"/>
        <end position="61"/>
    </location>
</feature>
<dbReference type="GO" id="GO:0008270">
    <property type="term" value="F:zinc ion binding"/>
    <property type="evidence" value="ECO:0007669"/>
    <property type="project" value="UniProtKB-KW"/>
</dbReference>
<dbReference type="Gene3D" id="6.20.210.20">
    <property type="entry name" value="THAP domain"/>
    <property type="match status" value="1"/>
</dbReference>
<dbReference type="AlphaFoldDB" id="A0A835L0M7"/>
<dbReference type="Proteomes" id="UP000648187">
    <property type="component" value="Unassembled WGS sequence"/>
</dbReference>
<dbReference type="Pfam" id="PF05485">
    <property type="entry name" value="THAP"/>
    <property type="match status" value="1"/>
</dbReference>
<name>A0A835L0M7_SPOEX</name>
<evidence type="ECO:0000256" key="3">
    <source>
        <dbReference type="ARBA" id="ARBA00022833"/>
    </source>
</evidence>
<evidence type="ECO:0000256" key="2">
    <source>
        <dbReference type="ARBA" id="ARBA00022771"/>
    </source>
</evidence>
<keyword evidence="3" id="KW-0862">Zinc</keyword>